<name>A0A9P3GUT1_9APHY</name>
<feature type="region of interest" description="Disordered" evidence="1">
    <location>
        <begin position="58"/>
        <end position="83"/>
    </location>
</feature>
<feature type="region of interest" description="Disordered" evidence="1">
    <location>
        <begin position="1"/>
        <end position="23"/>
    </location>
</feature>
<evidence type="ECO:0000313" key="3">
    <source>
        <dbReference type="Proteomes" id="UP000703269"/>
    </source>
</evidence>
<organism evidence="2 3">
    <name type="scientific">Phanerochaete sordida</name>
    <dbReference type="NCBI Taxonomy" id="48140"/>
    <lineage>
        <taxon>Eukaryota</taxon>
        <taxon>Fungi</taxon>
        <taxon>Dikarya</taxon>
        <taxon>Basidiomycota</taxon>
        <taxon>Agaricomycotina</taxon>
        <taxon>Agaricomycetes</taxon>
        <taxon>Polyporales</taxon>
        <taxon>Phanerochaetaceae</taxon>
        <taxon>Phanerochaete</taxon>
    </lineage>
</organism>
<protein>
    <submittedName>
        <fullName evidence="2">Uncharacterized protein</fullName>
    </submittedName>
</protein>
<dbReference type="EMBL" id="BPQB01000211">
    <property type="protein sequence ID" value="GJF00830.1"/>
    <property type="molecule type" value="Genomic_DNA"/>
</dbReference>
<gene>
    <name evidence="2" type="ORF">PsYK624_171320</name>
</gene>
<dbReference type="AlphaFoldDB" id="A0A9P3GUT1"/>
<comment type="caution">
    <text evidence="2">The sequence shown here is derived from an EMBL/GenBank/DDBJ whole genome shotgun (WGS) entry which is preliminary data.</text>
</comment>
<evidence type="ECO:0000313" key="2">
    <source>
        <dbReference type="EMBL" id="GJF00830.1"/>
    </source>
</evidence>
<proteinExistence type="predicted"/>
<keyword evidence="3" id="KW-1185">Reference proteome</keyword>
<dbReference type="Proteomes" id="UP000703269">
    <property type="component" value="Unassembled WGS sequence"/>
</dbReference>
<reference evidence="2 3" key="1">
    <citation type="submission" date="2021-08" db="EMBL/GenBank/DDBJ databases">
        <title>Draft Genome Sequence of Phanerochaete sordida strain YK-624.</title>
        <authorList>
            <person name="Mori T."/>
            <person name="Dohra H."/>
            <person name="Suzuki T."/>
            <person name="Kawagishi H."/>
            <person name="Hirai H."/>
        </authorList>
    </citation>
    <scope>NUCLEOTIDE SEQUENCE [LARGE SCALE GENOMIC DNA]</scope>
    <source>
        <strain evidence="2 3">YK-624</strain>
    </source>
</reference>
<sequence length="83" mass="9155">MNKNPHAALGEAFPPDDEISNLDARTSRRYLEATTKKPRAAPGQALVAGRRYLEFRLAQRSGRDKRGPSYGTLPSAARRTSKS</sequence>
<evidence type="ECO:0000256" key="1">
    <source>
        <dbReference type="SAM" id="MobiDB-lite"/>
    </source>
</evidence>
<accession>A0A9P3GUT1</accession>